<reference evidence="13" key="2">
    <citation type="submission" date="2015-02" db="UniProtKB">
        <authorList>
            <consortium name="EnsemblMetazoa"/>
        </authorList>
    </citation>
    <scope>IDENTIFICATION</scope>
</reference>
<accession>T1JF28</accession>
<evidence type="ECO:0000256" key="7">
    <source>
        <dbReference type="ARBA" id="ARBA00023053"/>
    </source>
</evidence>
<keyword evidence="5 12" id="KW-0812">Transmembrane</keyword>
<dbReference type="EnsemblMetazoa" id="SMAR012433-RA">
    <property type="protein sequence ID" value="SMAR012433-PA"/>
    <property type="gene ID" value="SMAR012433"/>
</dbReference>
<dbReference type="GO" id="GO:0005272">
    <property type="term" value="F:sodium channel activity"/>
    <property type="evidence" value="ECO:0007669"/>
    <property type="project" value="UniProtKB-KW"/>
</dbReference>
<evidence type="ECO:0000256" key="6">
    <source>
        <dbReference type="ARBA" id="ARBA00022989"/>
    </source>
</evidence>
<keyword evidence="11 12" id="KW-0407">Ion channel</keyword>
<dbReference type="Pfam" id="PF00858">
    <property type="entry name" value="ASC"/>
    <property type="match status" value="1"/>
</dbReference>
<comment type="similarity">
    <text evidence="2 12">Belongs to the amiloride-sensitive sodium channel (TC 1.A.6) family.</text>
</comment>
<evidence type="ECO:0000256" key="5">
    <source>
        <dbReference type="ARBA" id="ARBA00022692"/>
    </source>
</evidence>
<keyword evidence="9" id="KW-0472">Membrane</keyword>
<evidence type="ECO:0000313" key="14">
    <source>
        <dbReference type="Proteomes" id="UP000014500"/>
    </source>
</evidence>
<evidence type="ECO:0000313" key="13">
    <source>
        <dbReference type="EnsemblMetazoa" id="SMAR012433-PA"/>
    </source>
</evidence>
<dbReference type="HOGENOM" id="CLU_110096_0_0_1"/>
<evidence type="ECO:0000256" key="11">
    <source>
        <dbReference type="ARBA" id="ARBA00023303"/>
    </source>
</evidence>
<keyword evidence="4 12" id="KW-0894">Sodium channel</keyword>
<name>T1JF28_STRMM</name>
<keyword evidence="7" id="KW-0915">Sodium</keyword>
<comment type="subcellular location">
    <subcellularLocation>
        <location evidence="1">Membrane</location>
        <topology evidence="1">Multi-pass membrane protein</topology>
    </subcellularLocation>
</comment>
<protein>
    <submittedName>
        <fullName evidence="13">Uncharacterized protein</fullName>
    </submittedName>
</protein>
<dbReference type="EMBL" id="JH432137">
    <property type="status" value="NOT_ANNOTATED_CDS"/>
    <property type="molecule type" value="Genomic_DNA"/>
</dbReference>
<dbReference type="AlphaFoldDB" id="T1JF28"/>
<evidence type="ECO:0000256" key="3">
    <source>
        <dbReference type="ARBA" id="ARBA00022448"/>
    </source>
</evidence>
<evidence type="ECO:0000256" key="1">
    <source>
        <dbReference type="ARBA" id="ARBA00004141"/>
    </source>
</evidence>
<evidence type="ECO:0000256" key="10">
    <source>
        <dbReference type="ARBA" id="ARBA00023201"/>
    </source>
</evidence>
<proteinExistence type="inferred from homology"/>
<dbReference type="Proteomes" id="UP000014500">
    <property type="component" value="Unassembled WGS sequence"/>
</dbReference>
<sequence>MQFSPKRNNLWIANNDGARNCYKQHAHFVVPETQFFHMKQLFYIRSEYETAIEMSRQTFIRVNTPNSPCKPTNEVSACEQNCYATKLEQQPLNCKLPFMKTNELPFCLTPETAKTTQKIYLENQMKTNPQKQCSCVARCQETIFNPFITQSILYDSRVLKFKYSIGKIFDK</sequence>
<keyword evidence="10 12" id="KW-0739">Sodium transport</keyword>
<evidence type="ECO:0000256" key="2">
    <source>
        <dbReference type="ARBA" id="ARBA00007193"/>
    </source>
</evidence>
<keyword evidence="6" id="KW-1133">Transmembrane helix</keyword>
<keyword evidence="14" id="KW-1185">Reference proteome</keyword>
<keyword evidence="8 12" id="KW-0406">Ion transport</keyword>
<organism evidence="13 14">
    <name type="scientific">Strigamia maritima</name>
    <name type="common">European centipede</name>
    <name type="synonym">Geophilus maritimus</name>
    <dbReference type="NCBI Taxonomy" id="126957"/>
    <lineage>
        <taxon>Eukaryota</taxon>
        <taxon>Metazoa</taxon>
        <taxon>Ecdysozoa</taxon>
        <taxon>Arthropoda</taxon>
        <taxon>Myriapoda</taxon>
        <taxon>Chilopoda</taxon>
        <taxon>Pleurostigmophora</taxon>
        <taxon>Geophilomorpha</taxon>
        <taxon>Linotaeniidae</taxon>
        <taxon>Strigamia</taxon>
    </lineage>
</organism>
<dbReference type="PhylomeDB" id="T1JF28"/>
<evidence type="ECO:0000256" key="8">
    <source>
        <dbReference type="ARBA" id="ARBA00023065"/>
    </source>
</evidence>
<evidence type="ECO:0000256" key="4">
    <source>
        <dbReference type="ARBA" id="ARBA00022461"/>
    </source>
</evidence>
<evidence type="ECO:0000256" key="9">
    <source>
        <dbReference type="ARBA" id="ARBA00023136"/>
    </source>
</evidence>
<keyword evidence="3 12" id="KW-0813">Transport</keyword>
<dbReference type="GO" id="GO:0016020">
    <property type="term" value="C:membrane"/>
    <property type="evidence" value="ECO:0007669"/>
    <property type="project" value="UniProtKB-SubCell"/>
</dbReference>
<evidence type="ECO:0000256" key="12">
    <source>
        <dbReference type="RuleBase" id="RU000679"/>
    </source>
</evidence>
<reference evidence="14" key="1">
    <citation type="submission" date="2011-05" db="EMBL/GenBank/DDBJ databases">
        <authorList>
            <person name="Richards S.R."/>
            <person name="Qu J."/>
            <person name="Jiang H."/>
            <person name="Jhangiani S.N."/>
            <person name="Agravi P."/>
            <person name="Goodspeed R."/>
            <person name="Gross S."/>
            <person name="Mandapat C."/>
            <person name="Jackson L."/>
            <person name="Mathew T."/>
            <person name="Pu L."/>
            <person name="Thornton R."/>
            <person name="Saada N."/>
            <person name="Wilczek-Boney K.B."/>
            <person name="Lee S."/>
            <person name="Kovar C."/>
            <person name="Wu Y."/>
            <person name="Scherer S.E."/>
            <person name="Worley K.C."/>
            <person name="Muzny D.M."/>
            <person name="Gibbs R."/>
        </authorList>
    </citation>
    <scope>NUCLEOTIDE SEQUENCE</scope>
    <source>
        <strain evidence="14">Brora</strain>
    </source>
</reference>
<dbReference type="InterPro" id="IPR001873">
    <property type="entry name" value="ENaC"/>
</dbReference>